<evidence type="ECO:0000313" key="2">
    <source>
        <dbReference type="EMBL" id="KAL0167601.1"/>
    </source>
</evidence>
<dbReference type="InterPro" id="IPR036116">
    <property type="entry name" value="FN3_sf"/>
</dbReference>
<feature type="domain" description="Fibronectin type-III" evidence="1">
    <location>
        <begin position="4"/>
        <end position="101"/>
    </location>
</feature>
<dbReference type="Gene3D" id="2.60.40.10">
    <property type="entry name" value="Immunoglobulins"/>
    <property type="match status" value="2"/>
</dbReference>
<dbReference type="SMART" id="SM00060">
    <property type="entry name" value="FN3"/>
    <property type="match status" value="1"/>
</dbReference>
<proteinExistence type="predicted"/>
<protein>
    <recommendedName>
        <fullName evidence="1">Fibronectin type-III domain-containing protein</fullName>
    </recommendedName>
</protein>
<keyword evidence="3" id="KW-1185">Reference proteome</keyword>
<dbReference type="SUPFAM" id="SSF49265">
    <property type="entry name" value="Fibronectin type III"/>
    <property type="match status" value="1"/>
</dbReference>
<dbReference type="InterPro" id="IPR050713">
    <property type="entry name" value="RTP_Phos/Ushers"/>
</dbReference>
<dbReference type="InterPro" id="IPR003961">
    <property type="entry name" value="FN3_dom"/>
</dbReference>
<dbReference type="CDD" id="cd00063">
    <property type="entry name" value="FN3"/>
    <property type="match status" value="2"/>
</dbReference>
<accession>A0ABD0P307</accession>
<dbReference type="Proteomes" id="UP001529510">
    <property type="component" value="Unassembled WGS sequence"/>
</dbReference>
<dbReference type="InterPro" id="IPR013783">
    <property type="entry name" value="Ig-like_fold"/>
</dbReference>
<comment type="caution">
    <text evidence="2">The sequence shown here is derived from an EMBL/GenBank/DDBJ whole genome shotgun (WGS) entry which is preliminary data.</text>
</comment>
<gene>
    <name evidence="2" type="ORF">M9458_035823</name>
</gene>
<dbReference type="PANTHER" id="PTHR46957:SF1">
    <property type="entry name" value="PHOSPHATIDYLINOSITOL PHOSPHATASE PTPRQ"/>
    <property type="match status" value="1"/>
</dbReference>
<evidence type="ECO:0000313" key="3">
    <source>
        <dbReference type="Proteomes" id="UP001529510"/>
    </source>
</evidence>
<sequence>PDAPPGAISVFPSATGLKIEWDEPSVISGPTSYIIDITALDGSGYNISLVRYSEENRMVVVGNLTAFTLYSITITAFTGEFSNARRDGKASEPVLARTLEDDPPKNEVTRVYVTFSPPDEPNGNISAYHVAIYRNGQLDFYINSLPVVSNPNNTMTAIIDGLKGGFNYSIRVGN</sequence>
<organism evidence="2 3">
    <name type="scientific">Cirrhinus mrigala</name>
    <name type="common">Mrigala</name>
    <dbReference type="NCBI Taxonomy" id="683832"/>
    <lineage>
        <taxon>Eukaryota</taxon>
        <taxon>Metazoa</taxon>
        <taxon>Chordata</taxon>
        <taxon>Craniata</taxon>
        <taxon>Vertebrata</taxon>
        <taxon>Euteleostomi</taxon>
        <taxon>Actinopterygii</taxon>
        <taxon>Neopterygii</taxon>
        <taxon>Teleostei</taxon>
        <taxon>Ostariophysi</taxon>
        <taxon>Cypriniformes</taxon>
        <taxon>Cyprinidae</taxon>
        <taxon>Labeoninae</taxon>
        <taxon>Labeonini</taxon>
        <taxon>Cirrhinus</taxon>
    </lineage>
</organism>
<dbReference type="EMBL" id="JAMKFB020000018">
    <property type="protein sequence ID" value="KAL0167601.1"/>
    <property type="molecule type" value="Genomic_DNA"/>
</dbReference>
<dbReference type="PANTHER" id="PTHR46957">
    <property type="entry name" value="CYTOKINE RECEPTOR"/>
    <property type="match status" value="1"/>
</dbReference>
<dbReference type="Pfam" id="PF00041">
    <property type="entry name" value="fn3"/>
    <property type="match status" value="1"/>
</dbReference>
<dbReference type="AlphaFoldDB" id="A0ABD0P307"/>
<name>A0ABD0P307_CIRMR</name>
<evidence type="ECO:0000259" key="1">
    <source>
        <dbReference type="PROSITE" id="PS50853"/>
    </source>
</evidence>
<feature type="non-terminal residue" evidence="2">
    <location>
        <position position="1"/>
    </location>
</feature>
<reference evidence="2 3" key="1">
    <citation type="submission" date="2024-05" db="EMBL/GenBank/DDBJ databases">
        <title>Genome sequencing and assembly of Indian major carp, Cirrhinus mrigala (Hamilton, 1822).</title>
        <authorList>
            <person name="Mohindra V."/>
            <person name="Chowdhury L.M."/>
            <person name="Lal K."/>
            <person name="Jena J.K."/>
        </authorList>
    </citation>
    <scope>NUCLEOTIDE SEQUENCE [LARGE SCALE GENOMIC DNA]</scope>
    <source>
        <strain evidence="2">CM1030</strain>
        <tissue evidence="2">Blood</tissue>
    </source>
</reference>
<dbReference type="PROSITE" id="PS50853">
    <property type="entry name" value="FN3"/>
    <property type="match status" value="1"/>
</dbReference>